<dbReference type="PROSITE" id="PS50043">
    <property type="entry name" value="HTH_LUXR_2"/>
    <property type="match status" value="1"/>
</dbReference>
<proteinExistence type="predicted"/>
<keyword evidence="1" id="KW-0805">Transcription regulation</keyword>
<dbReference type="Gene3D" id="1.10.10.10">
    <property type="entry name" value="Winged helix-like DNA-binding domain superfamily/Winged helix DNA-binding domain"/>
    <property type="match status" value="1"/>
</dbReference>
<keyword evidence="3" id="KW-0804">Transcription</keyword>
<reference evidence="5 6" key="1">
    <citation type="submission" date="2016-04" db="EMBL/GenBank/DDBJ databases">
        <title>Deep-sea bacteria in the southern Pacific.</title>
        <authorList>
            <person name="Tang K."/>
        </authorList>
    </citation>
    <scope>NUCLEOTIDE SEQUENCE [LARGE SCALE GENOMIC DNA]</scope>
    <source>
        <strain evidence="5 6">JLT2014</strain>
        <plasmid evidence="6">ppaby1</plasmid>
    </source>
</reference>
<dbReference type="InterPro" id="IPR000792">
    <property type="entry name" value="Tscrpt_reg_LuxR_C"/>
</dbReference>
<protein>
    <submittedName>
        <fullName evidence="5">Transcriptional regulator, luxR family</fullName>
    </submittedName>
</protein>
<evidence type="ECO:0000313" key="5">
    <source>
        <dbReference type="EMBL" id="APZ50776.1"/>
    </source>
</evidence>
<dbReference type="KEGG" id="paby:Ga0080574_TMP442"/>
<dbReference type="GO" id="GO:0003677">
    <property type="term" value="F:DNA binding"/>
    <property type="evidence" value="ECO:0007669"/>
    <property type="project" value="UniProtKB-KW"/>
</dbReference>
<keyword evidence="5" id="KW-0614">Plasmid</keyword>
<organism evidence="5 6">
    <name type="scientific">Salipiger abyssi</name>
    <dbReference type="NCBI Taxonomy" id="1250539"/>
    <lineage>
        <taxon>Bacteria</taxon>
        <taxon>Pseudomonadati</taxon>
        <taxon>Pseudomonadota</taxon>
        <taxon>Alphaproteobacteria</taxon>
        <taxon>Rhodobacterales</taxon>
        <taxon>Roseobacteraceae</taxon>
        <taxon>Salipiger</taxon>
    </lineage>
</organism>
<evidence type="ECO:0000256" key="2">
    <source>
        <dbReference type="ARBA" id="ARBA00023125"/>
    </source>
</evidence>
<evidence type="ECO:0000256" key="1">
    <source>
        <dbReference type="ARBA" id="ARBA00023015"/>
    </source>
</evidence>
<dbReference type="CDD" id="cd06170">
    <property type="entry name" value="LuxR_C_like"/>
    <property type="match status" value="1"/>
</dbReference>
<dbReference type="InterPro" id="IPR036388">
    <property type="entry name" value="WH-like_DNA-bd_sf"/>
</dbReference>
<dbReference type="PROSITE" id="PS00622">
    <property type="entry name" value="HTH_LUXR_1"/>
    <property type="match status" value="1"/>
</dbReference>
<dbReference type="SUPFAM" id="SSF46894">
    <property type="entry name" value="C-terminal effector domain of the bipartite response regulators"/>
    <property type="match status" value="1"/>
</dbReference>
<keyword evidence="2" id="KW-0238">DNA-binding</keyword>
<dbReference type="PANTHER" id="PTHR44688">
    <property type="entry name" value="DNA-BINDING TRANSCRIPTIONAL ACTIVATOR DEVR_DOSR"/>
    <property type="match status" value="1"/>
</dbReference>
<dbReference type="Pfam" id="PF00196">
    <property type="entry name" value="GerE"/>
    <property type="match status" value="1"/>
</dbReference>
<dbReference type="AlphaFoldDB" id="A0A1P8UMZ6"/>
<dbReference type="PRINTS" id="PR00038">
    <property type="entry name" value="HTHLUXR"/>
</dbReference>
<accession>A0A1P8UMZ6</accession>
<keyword evidence="6" id="KW-1185">Reference proteome</keyword>
<dbReference type="SMART" id="SM00421">
    <property type="entry name" value="HTH_LUXR"/>
    <property type="match status" value="1"/>
</dbReference>
<dbReference type="InterPro" id="IPR016032">
    <property type="entry name" value="Sig_transdc_resp-reg_C-effctor"/>
</dbReference>
<feature type="domain" description="HTH luxR-type" evidence="4">
    <location>
        <begin position="279"/>
        <end position="344"/>
    </location>
</feature>
<sequence>MQEDDDTGMKDKLAIDFLVSLGTVIARSGQDMFYPSLARELASFFNTDRYLVIRYAMHAKPEFLSNHAMEEAAVSQYLDQYYRIDPLLRRVREGRVNPVLTFDELRRGSADTFFYDAMFRTANIRDELIFMLPIVNGVFVAICIDLSSRTFSEQDIFRAKLIFDTINMVHQQHVRLSFVNYGATDLKNSEISMLVQDRRGREIFRNDSWNSAISPDIRHEIDALLGTGKSGEAGIGTEFILKWSELSETNPVAPEGKVLTVEQKSPGYTALEAADLVDQLQVKYQLTSRERQIVSMMVQGEPNSRIADALEISAGTVRNHKHRLYYKLDITTERELFILLLELAQT</sequence>
<gene>
    <name evidence="5" type="ORF">Ga0080574_TMP442</name>
</gene>
<evidence type="ECO:0000313" key="6">
    <source>
        <dbReference type="Proteomes" id="UP000187059"/>
    </source>
</evidence>
<name>A0A1P8UMZ6_9RHOB</name>
<dbReference type="EMBL" id="CP015091">
    <property type="protein sequence ID" value="APZ50776.1"/>
    <property type="molecule type" value="Genomic_DNA"/>
</dbReference>
<geneLocation type="plasmid" evidence="6">
    <name>ppaby1</name>
</geneLocation>
<dbReference type="PANTHER" id="PTHR44688:SF16">
    <property type="entry name" value="DNA-BINDING TRANSCRIPTIONAL ACTIVATOR DEVR_DOSR"/>
    <property type="match status" value="1"/>
</dbReference>
<dbReference type="GO" id="GO:0006355">
    <property type="term" value="P:regulation of DNA-templated transcription"/>
    <property type="evidence" value="ECO:0007669"/>
    <property type="project" value="InterPro"/>
</dbReference>
<dbReference type="Proteomes" id="UP000187059">
    <property type="component" value="Plasmid pPABY1"/>
</dbReference>
<evidence type="ECO:0000259" key="4">
    <source>
        <dbReference type="PROSITE" id="PS50043"/>
    </source>
</evidence>
<evidence type="ECO:0000256" key="3">
    <source>
        <dbReference type="ARBA" id="ARBA00023163"/>
    </source>
</evidence>